<evidence type="ECO:0000313" key="2">
    <source>
        <dbReference type="EMBL" id="SOC10410.1"/>
    </source>
</evidence>
<organism evidence="2 3">
    <name type="scientific">Rhodobacter maris</name>
    <dbReference type="NCBI Taxonomy" id="446682"/>
    <lineage>
        <taxon>Bacteria</taxon>
        <taxon>Pseudomonadati</taxon>
        <taxon>Pseudomonadota</taxon>
        <taxon>Alphaproteobacteria</taxon>
        <taxon>Rhodobacterales</taxon>
        <taxon>Rhodobacter group</taxon>
        <taxon>Rhodobacter</taxon>
    </lineage>
</organism>
<feature type="domain" description="Oxidoreductase molybdopterin-binding" evidence="1">
    <location>
        <begin position="124"/>
        <end position="196"/>
    </location>
</feature>
<dbReference type="RefSeq" id="WP_097070366.1">
    <property type="nucleotide sequence ID" value="NZ_OBMT01000008.1"/>
</dbReference>
<name>A0A285SQA2_9RHOB</name>
<evidence type="ECO:0000313" key="3">
    <source>
        <dbReference type="Proteomes" id="UP000219111"/>
    </source>
</evidence>
<dbReference type="SUPFAM" id="SSF56524">
    <property type="entry name" value="Oxidoreductase molybdopterin-binding domain"/>
    <property type="match status" value="1"/>
</dbReference>
<dbReference type="Proteomes" id="UP000219111">
    <property type="component" value="Unassembled WGS sequence"/>
</dbReference>
<dbReference type="Gene3D" id="3.90.420.10">
    <property type="entry name" value="Oxidoreductase, molybdopterin-binding domain"/>
    <property type="match status" value="1"/>
</dbReference>
<keyword evidence="3" id="KW-1185">Reference proteome</keyword>
<proteinExistence type="predicted"/>
<dbReference type="AlphaFoldDB" id="A0A285SQA2"/>
<dbReference type="InterPro" id="IPR000572">
    <property type="entry name" value="OxRdtase_Mopterin-bd_dom"/>
</dbReference>
<accession>A0A285SQA2</accession>
<reference evidence="3" key="1">
    <citation type="submission" date="2017-08" db="EMBL/GenBank/DDBJ databases">
        <authorList>
            <person name="Varghese N."/>
            <person name="Submissions S."/>
        </authorList>
    </citation>
    <scope>NUCLEOTIDE SEQUENCE [LARGE SCALE GENOMIC DNA]</scope>
    <source>
        <strain evidence="3">JA276</strain>
    </source>
</reference>
<dbReference type="OrthoDB" id="9798763at2"/>
<dbReference type="Pfam" id="PF00174">
    <property type="entry name" value="Oxidored_molyb"/>
    <property type="match status" value="1"/>
</dbReference>
<dbReference type="EMBL" id="OBMT01000008">
    <property type="protein sequence ID" value="SOC10410.1"/>
    <property type="molecule type" value="Genomic_DNA"/>
</dbReference>
<sequence length="223" mass="23916">MQQLRLTARFLTLRAVAVAAIALPVTLVNADAPPRITPMLPSATPFAAENVSMRPTNVFSPDPVAPLGAPKGKILLTVTGALGTGNAPALADPVDKSGATQVVQFDDAMLGALPRAEFATSTIWTSGESRFSGVPLREVLARLGVHAGQIRVIALNDYAVEIPLAELADEAPLLADRRNGQPMSIREKGPLWIVYPYDADPSYRNEVIYARSVWQVDRIEVLP</sequence>
<gene>
    <name evidence="2" type="ORF">SAMN05877831_10862</name>
</gene>
<protein>
    <recommendedName>
        <fullName evidence="1">Oxidoreductase molybdopterin-binding domain-containing protein</fullName>
    </recommendedName>
</protein>
<evidence type="ECO:0000259" key="1">
    <source>
        <dbReference type="Pfam" id="PF00174"/>
    </source>
</evidence>
<dbReference type="InterPro" id="IPR036374">
    <property type="entry name" value="OxRdtase_Mopterin-bd_sf"/>
</dbReference>